<evidence type="ECO:0000313" key="3">
    <source>
        <dbReference type="EMBL" id="RZD15999.1"/>
    </source>
</evidence>
<dbReference type="SUPFAM" id="SSF51735">
    <property type="entry name" value="NAD(P)-binding Rossmann-fold domains"/>
    <property type="match status" value="1"/>
</dbReference>
<name>A0A519BFG7_ACIG2</name>
<dbReference type="InterPro" id="IPR036291">
    <property type="entry name" value="NAD(P)-bd_dom_sf"/>
</dbReference>
<evidence type="ECO:0000313" key="4">
    <source>
        <dbReference type="Proteomes" id="UP000316562"/>
    </source>
</evidence>
<gene>
    <name evidence="3" type="ORF">EVJ46_07315</name>
</gene>
<comment type="caution">
    <text evidence="3">The sequence shown here is derived from an EMBL/GenBank/DDBJ whole genome shotgun (WGS) entry which is preliminary data.</text>
</comment>
<dbReference type="AlphaFoldDB" id="A0A519BFG7"/>
<dbReference type="EMBL" id="SGBC01000003">
    <property type="protein sequence ID" value="RZD15999.1"/>
    <property type="molecule type" value="Genomic_DNA"/>
</dbReference>
<sequence>MKVLIVGSTGFIGSHIMDNLCKHYDISIIATTRSIEKAQKFRWFNDKKVKTIEFDISQANSDVYNRLQRPDMMIHLAWDGLPDYKNMLHIEQNLYKNYFFIRDMVLGGLKDLTITGTCLEYGLKNGQLVEEAETNPVTPYGVAKDSLRRFLQELQKTINFNLKWLRLFYIHGKGQSPKSLLSQLDAAIKNNENIFNMSGGEQLRDYISVEKLAEYIVKTAFQNKITGIINCCSGKPISIRNLIENYIKEKGVDIELNLGYYPYLDYEPMAFWGDNSKLKLCCSKN</sequence>
<protein>
    <submittedName>
        <fullName evidence="3">NAD(P)-dependent oxidoreductase</fullName>
    </submittedName>
</protein>
<proteinExistence type="inferred from homology"/>
<feature type="domain" description="NAD-dependent epimerase/dehydratase" evidence="2">
    <location>
        <begin position="3"/>
        <end position="222"/>
    </location>
</feature>
<reference evidence="3 4" key="1">
    <citation type="journal article" date="2019" name="ISME J.">
        <title>Insights into ecological role of a new deltaproteobacterial order Candidatus Acidulodesulfobacterales by metagenomics and metatranscriptomics.</title>
        <authorList>
            <person name="Tan S."/>
            <person name="Liu J."/>
            <person name="Fang Y."/>
            <person name="Hedlund B.P."/>
            <person name="Lian Z.H."/>
            <person name="Huang L.Y."/>
            <person name="Li J.T."/>
            <person name="Huang L.N."/>
            <person name="Li W.J."/>
            <person name="Jiang H.C."/>
            <person name="Dong H.L."/>
            <person name="Shu W.S."/>
        </authorList>
    </citation>
    <scope>NUCLEOTIDE SEQUENCE [LARGE SCALE GENOMIC DNA]</scope>
    <source>
        <strain evidence="3">AP2</strain>
    </source>
</reference>
<evidence type="ECO:0000256" key="1">
    <source>
        <dbReference type="ARBA" id="ARBA00007637"/>
    </source>
</evidence>
<dbReference type="InterPro" id="IPR001509">
    <property type="entry name" value="Epimerase_deHydtase"/>
</dbReference>
<dbReference type="Proteomes" id="UP000316562">
    <property type="component" value="Unassembled WGS sequence"/>
</dbReference>
<dbReference type="Pfam" id="PF01370">
    <property type="entry name" value="Epimerase"/>
    <property type="match status" value="1"/>
</dbReference>
<comment type="similarity">
    <text evidence="1">Belongs to the NAD(P)-dependent epimerase/dehydratase family.</text>
</comment>
<dbReference type="PANTHER" id="PTHR43000">
    <property type="entry name" value="DTDP-D-GLUCOSE 4,6-DEHYDRATASE-RELATED"/>
    <property type="match status" value="1"/>
</dbReference>
<evidence type="ECO:0000259" key="2">
    <source>
        <dbReference type="Pfam" id="PF01370"/>
    </source>
</evidence>
<accession>A0A519BFG7</accession>
<dbReference type="Gene3D" id="3.40.50.720">
    <property type="entry name" value="NAD(P)-binding Rossmann-like Domain"/>
    <property type="match status" value="1"/>
</dbReference>
<organism evidence="3 4">
    <name type="scientific">Acididesulfobacter guangdongensis</name>
    <dbReference type="NCBI Taxonomy" id="2597225"/>
    <lineage>
        <taxon>Bacteria</taxon>
        <taxon>Deltaproteobacteria</taxon>
        <taxon>Candidatus Acidulodesulfobacterales</taxon>
        <taxon>Candidatus Acididesulfobacter</taxon>
    </lineage>
</organism>